<reference evidence="8" key="1">
    <citation type="submission" date="2015-08" db="EMBL/GenBank/DDBJ databases">
        <title>Genome sequencing project for genomic taxonomy and phylogenomics of Bacillus-like bacteria.</title>
        <authorList>
            <person name="Liu B."/>
            <person name="Wang J."/>
            <person name="Zhu Y."/>
            <person name="Liu G."/>
            <person name="Chen Q."/>
            <person name="Chen Z."/>
            <person name="Lan J."/>
            <person name="Che J."/>
            <person name="Ge C."/>
            <person name="Shi H."/>
            <person name="Pan Z."/>
            <person name="Liu X."/>
        </authorList>
    </citation>
    <scope>NUCLEOTIDE SEQUENCE [LARGE SCALE GENOMIC DNA]</scope>
    <source>
        <strain evidence="8">FJAT-4402</strain>
    </source>
</reference>
<dbReference type="Proteomes" id="UP000067625">
    <property type="component" value="Chromosome"/>
</dbReference>
<evidence type="ECO:0000259" key="6">
    <source>
        <dbReference type="Pfam" id="PF08281"/>
    </source>
</evidence>
<dbReference type="Gene3D" id="1.10.10.10">
    <property type="entry name" value="Winged helix-like DNA-binding domain superfamily/Winged helix DNA-binding domain"/>
    <property type="match status" value="1"/>
</dbReference>
<name>A0A0M3RA19_9BACI</name>
<sequence>MKKRESPFEVIEDIYNKHYQYLLNFLLSFTSDKQLAEDIIQEVFSKMLLQPEKVLLINNFKSFLVRSAKNRLIDHFRKKKPSLFKDDQEIENLMVDQYSTNQFVEFSEINEILLKLPSKYSFVIIARDYHGYSYQEISDFLDISLVNVKSRIFRARKLFLKYYHEVNKGG</sequence>
<keyword evidence="4" id="KW-0804">Transcription</keyword>
<dbReference type="PATRIC" id="fig|1441095.3.peg.2865"/>
<proteinExistence type="inferred from homology"/>
<gene>
    <name evidence="7" type="ORF">AM592_13060</name>
</gene>
<dbReference type="InterPro" id="IPR013324">
    <property type="entry name" value="RNA_pol_sigma_r3/r4-like"/>
</dbReference>
<evidence type="ECO:0000259" key="5">
    <source>
        <dbReference type="Pfam" id="PF04542"/>
    </source>
</evidence>
<accession>A0A0M3RA19</accession>
<feature type="domain" description="RNA polymerase sigma-70 region 2" evidence="5">
    <location>
        <begin position="14"/>
        <end position="80"/>
    </location>
</feature>
<evidence type="ECO:0000256" key="3">
    <source>
        <dbReference type="ARBA" id="ARBA00023082"/>
    </source>
</evidence>
<dbReference type="GO" id="GO:0003677">
    <property type="term" value="F:DNA binding"/>
    <property type="evidence" value="ECO:0007669"/>
    <property type="project" value="InterPro"/>
</dbReference>
<dbReference type="PANTHER" id="PTHR43133">
    <property type="entry name" value="RNA POLYMERASE ECF-TYPE SIGMA FACTO"/>
    <property type="match status" value="1"/>
</dbReference>
<dbReference type="Pfam" id="PF04542">
    <property type="entry name" value="Sigma70_r2"/>
    <property type="match status" value="1"/>
</dbReference>
<evidence type="ECO:0000256" key="2">
    <source>
        <dbReference type="ARBA" id="ARBA00023015"/>
    </source>
</evidence>
<evidence type="ECO:0000313" key="7">
    <source>
        <dbReference type="EMBL" id="ALC82406.1"/>
    </source>
</evidence>
<dbReference type="InterPro" id="IPR013249">
    <property type="entry name" value="RNA_pol_sigma70_r4_t2"/>
</dbReference>
<dbReference type="RefSeq" id="WP_053604194.1">
    <property type="nucleotide sequence ID" value="NZ_CP012600.1"/>
</dbReference>
<dbReference type="OrthoDB" id="3472490at2"/>
<keyword evidence="8" id="KW-1185">Reference proteome</keyword>
<dbReference type="GO" id="GO:0006352">
    <property type="term" value="P:DNA-templated transcription initiation"/>
    <property type="evidence" value="ECO:0007669"/>
    <property type="project" value="InterPro"/>
</dbReference>
<organism evidence="7 8">
    <name type="scientific">Bacillus gobiensis</name>
    <dbReference type="NCBI Taxonomy" id="1441095"/>
    <lineage>
        <taxon>Bacteria</taxon>
        <taxon>Bacillati</taxon>
        <taxon>Bacillota</taxon>
        <taxon>Bacilli</taxon>
        <taxon>Bacillales</taxon>
        <taxon>Bacillaceae</taxon>
        <taxon>Bacillus</taxon>
    </lineage>
</organism>
<evidence type="ECO:0008006" key="9">
    <source>
        <dbReference type="Google" id="ProtNLM"/>
    </source>
</evidence>
<comment type="similarity">
    <text evidence="1">Belongs to the sigma-70 factor family. ECF subfamily.</text>
</comment>
<dbReference type="Pfam" id="PF08281">
    <property type="entry name" value="Sigma70_r4_2"/>
    <property type="match status" value="1"/>
</dbReference>
<dbReference type="PANTHER" id="PTHR43133:SF60">
    <property type="entry name" value="RNA POLYMERASE SIGMA FACTOR SIGV"/>
    <property type="match status" value="1"/>
</dbReference>
<dbReference type="STRING" id="1441095.AM592_13060"/>
<evidence type="ECO:0000313" key="8">
    <source>
        <dbReference type="Proteomes" id="UP000067625"/>
    </source>
</evidence>
<evidence type="ECO:0000256" key="1">
    <source>
        <dbReference type="ARBA" id="ARBA00010641"/>
    </source>
</evidence>
<dbReference type="CDD" id="cd06171">
    <property type="entry name" value="Sigma70_r4"/>
    <property type="match status" value="1"/>
</dbReference>
<dbReference type="InterPro" id="IPR014284">
    <property type="entry name" value="RNA_pol_sigma-70_dom"/>
</dbReference>
<dbReference type="SUPFAM" id="SSF88946">
    <property type="entry name" value="Sigma2 domain of RNA polymerase sigma factors"/>
    <property type="match status" value="1"/>
</dbReference>
<protein>
    <recommendedName>
        <fullName evidence="9">RNA polymerase subunit sigma-70</fullName>
    </recommendedName>
</protein>
<reference evidence="7 8" key="2">
    <citation type="journal article" date="2016" name="Int. J. Syst. Evol. Microbiol.">
        <title>Bacillus gobiensis sp. nov., isolated from a soil sample.</title>
        <authorList>
            <person name="Liu B."/>
            <person name="Liu G.H."/>
            <person name="Cetin S."/>
            <person name="Schumann P."/>
            <person name="Pan Z.Z."/>
            <person name="Chen Q.Q."/>
        </authorList>
    </citation>
    <scope>NUCLEOTIDE SEQUENCE [LARGE SCALE GENOMIC DNA]</scope>
    <source>
        <strain evidence="7 8">FJAT-4402</strain>
    </source>
</reference>
<feature type="domain" description="RNA polymerase sigma factor 70 region 4 type 2" evidence="6">
    <location>
        <begin position="108"/>
        <end position="157"/>
    </location>
</feature>
<keyword evidence="3" id="KW-0731">Sigma factor</keyword>
<dbReference type="InterPro" id="IPR036388">
    <property type="entry name" value="WH-like_DNA-bd_sf"/>
</dbReference>
<evidence type="ECO:0000256" key="4">
    <source>
        <dbReference type="ARBA" id="ARBA00023163"/>
    </source>
</evidence>
<dbReference type="NCBIfam" id="TIGR02937">
    <property type="entry name" value="sigma70-ECF"/>
    <property type="match status" value="1"/>
</dbReference>
<dbReference type="InterPro" id="IPR039425">
    <property type="entry name" value="RNA_pol_sigma-70-like"/>
</dbReference>
<dbReference type="GO" id="GO:0016987">
    <property type="term" value="F:sigma factor activity"/>
    <property type="evidence" value="ECO:0007669"/>
    <property type="project" value="UniProtKB-KW"/>
</dbReference>
<dbReference type="SUPFAM" id="SSF88659">
    <property type="entry name" value="Sigma3 and sigma4 domains of RNA polymerase sigma factors"/>
    <property type="match status" value="1"/>
</dbReference>
<dbReference type="Gene3D" id="1.10.1740.10">
    <property type="match status" value="1"/>
</dbReference>
<keyword evidence="2" id="KW-0805">Transcription regulation</keyword>
<dbReference type="AlphaFoldDB" id="A0A0M3RA19"/>
<dbReference type="EMBL" id="CP012600">
    <property type="protein sequence ID" value="ALC82406.1"/>
    <property type="molecule type" value="Genomic_DNA"/>
</dbReference>
<dbReference type="InterPro" id="IPR013325">
    <property type="entry name" value="RNA_pol_sigma_r2"/>
</dbReference>
<dbReference type="InterPro" id="IPR007627">
    <property type="entry name" value="RNA_pol_sigma70_r2"/>
</dbReference>